<dbReference type="AlphaFoldDB" id="A0A2Z4ACQ7"/>
<dbReference type="Pfam" id="PF13378">
    <property type="entry name" value="MR_MLE_C"/>
    <property type="match status" value="1"/>
</dbReference>
<evidence type="ECO:0000256" key="1">
    <source>
        <dbReference type="ARBA" id="ARBA00001946"/>
    </source>
</evidence>
<dbReference type="Gene3D" id="3.20.20.120">
    <property type="entry name" value="Enolase-like C-terminal domain"/>
    <property type="match status" value="1"/>
</dbReference>
<dbReference type="CDD" id="cd03316">
    <property type="entry name" value="MR_like"/>
    <property type="match status" value="1"/>
</dbReference>
<comment type="cofactor">
    <cofactor evidence="1">
        <name>Mg(2+)</name>
        <dbReference type="ChEBI" id="CHEBI:18420"/>
    </cofactor>
</comment>
<dbReference type="InterPro" id="IPR046945">
    <property type="entry name" value="RHMD-like"/>
</dbReference>
<evidence type="ECO:0000259" key="4">
    <source>
        <dbReference type="SMART" id="SM00922"/>
    </source>
</evidence>
<dbReference type="InterPro" id="IPR036849">
    <property type="entry name" value="Enolase-like_C_sf"/>
</dbReference>
<keyword evidence="5" id="KW-0456">Lyase</keyword>
<protein>
    <submittedName>
        <fullName evidence="5">L-talarate/galactarate dehydratase</fullName>
        <ecNumber evidence="5">4.2.1.156</ecNumber>
    </submittedName>
</protein>
<keyword evidence="3" id="KW-0460">Magnesium</keyword>
<dbReference type="GO" id="GO:0000287">
    <property type="term" value="F:magnesium ion binding"/>
    <property type="evidence" value="ECO:0007669"/>
    <property type="project" value="TreeGrafter"/>
</dbReference>
<feature type="domain" description="Mandelate racemase/muconate lactonizing enzyme C-terminal" evidence="4">
    <location>
        <begin position="157"/>
        <end position="254"/>
    </location>
</feature>
<evidence type="ECO:0000256" key="3">
    <source>
        <dbReference type="ARBA" id="ARBA00022842"/>
    </source>
</evidence>
<evidence type="ECO:0000313" key="5">
    <source>
        <dbReference type="EMBL" id="AWT59055.1"/>
    </source>
</evidence>
<organism evidence="5 6">
    <name type="scientific">Candidatus Moanibacter tarae</name>
    <dbReference type="NCBI Taxonomy" id="2200854"/>
    <lineage>
        <taxon>Bacteria</taxon>
        <taxon>Pseudomonadati</taxon>
        <taxon>Verrucomicrobiota</taxon>
        <taxon>Opitutia</taxon>
        <taxon>Puniceicoccales</taxon>
        <taxon>Puniceicoccales incertae sedis</taxon>
        <taxon>Candidatus Moanibacter</taxon>
    </lineage>
</organism>
<dbReference type="GO" id="GO:0016836">
    <property type="term" value="F:hydro-lyase activity"/>
    <property type="evidence" value="ECO:0007669"/>
    <property type="project" value="TreeGrafter"/>
</dbReference>
<dbReference type="SUPFAM" id="SSF51604">
    <property type="entry name" value="Enolase C-terminal domain-like"/>
    <property type="match status" value="1"/>
</dbReference>
<reference evidence="5 6" key="1">
    <citation type="submission" date="2018-06" db="EMBL/GenBank/DDBJ databases">
        <title>Draft Genome Sequence of a Novel Marine Bacterium Related to the Verrucomicrobia.</title>
        <authorList>
            <person name="Vosseberg J."/>
            <person name="Martijn J."/>
            <person name="Ettema T.J.G."/>
        </authorList>
    </citation>
    <scope>NUCLEOTIDE SEQUENCE [LARGE SCALE GENOMIC DNA]</scope>
    <source>
        <strain evidence="5">TARA_B100001123</strain>
    </source>
</reference>
<evidence type="ECO:0000256" key="2">
    <source>
        <dbReference type="ARBA" id="ARBA00022723"/>
    </source>
</evidence>
<dbReference type="EC" id="4.2.1.156" evidence="5"/>
<proteinExistence type="predicted"/>
<accession>A0A2Z4ACQ7</accession>
<dbReference type="KEGG" id="mtar:DF168_00229"/>
<dbReference type="SMART" id="SM00922">
    <property type="entry name" value="MR_MLE"/>
    <property type="match status" value="1"/>
</dbReference>
<dbReference type="InterPro" id="IPR018110">
    <property type="entry name" value="Mandel_Rmase/mucon_lact_enz_CS"/>
</dbReference>
<gene>
    <name evidence="5" type="ORF">DF168_00229</name>
</gene>
<dbReference type="InterPro" id="IPR029065">
    <property type="entry name" value="Enolase_C-like"/>
</dbReference>
<dbReference type="InterPro" id="IPR013342">
    <property type="entry name" value="Mandelate_racemase_C"/>
</dbReference>
<dbReference type="SUPFAM" id="SSF54826">
    <property type="entry name" value="Enolase N-terminal domain-like"/>
    <property type="match status" value="1"/>
</dbReference>
<dbReference type="GO" id="GO:0009063">
    <property type="term" value="P:amino acid catabolic process"/>
    <property type="evidence" value="ECO:0007669"/>
    <property type="project" value="InterPro"/>
</dbReference>
<dbReference type="SFLD" id="SFLDS00001">
    <property type="entry name" value="Enolase"/>
    <property type="match status" value="1"/>
</dbReference>
<dbReference type="PANTHER" id="PTHR13794:SF58">
    <property type="entry name" value="MITOCHONDRIAL ENOLASE SUPERFAMILY MEMBER 1"/>
    <property type="match status" value="1"/>
</dbReference>
<dbReference type="InterPro" id="IPR029017">
    <property type="entry name" value="Enolase-like_N"/>
</dbReference>
<dbReference type="EMBL" id="CP029803">
    <property type="protein sequence ID" value="AWT59055.1"/>
    <property type="molecule type" value="Genomic_DNA"/>
</dbReference>
<keyword evidence="2" id="KW-0479">Metal-binding</keyword>
<dbReference type="Proteomes" id="UP000247465">
    <property type="component" value="Chromosome"/>
</dbReference>
<dbReference type="GO" id="GO:0016052">
    <property type="term" value="P:carbohydrate catabolic process"/>
    <property type="evidence" value="ECO:0007669"/>
    <property type="project" value="TreeGrafter"/>
</dbReference>
<dbReference type="PROSITE" id="PS00909">
    <property type="entry name" value="MR_MLE_2"/>
    <property type="match status" value="1"/>
</dbReference>
<dbReference type="InterPro" id="IPR013341">
    <property type="entry name" value="Mandelate_racemase_N_dom"/>
</dbReference>
<dbReference type="Gene3D" id="3.30.390.10">
    <property type="entry name" value="Enolase-like, N-terminal domain"/>
    <property type="match status" value="1"/>
</dbReference>
<name>A0A2Z4ACQ7_9BACT</name>
<dbReference type="Pfam" id="PF02746">
    <property type="entry name" value="MR_MLE_N"/>
    <property type="match status" value="1"/>
</dbReference>
<sequence length="381" mass="42820">MIVKHIEAIPLVRELEEVFQGGTYKITSRNTIVTRVELDNGVVGETFGGDEDQYQLEVCRVVNTVYRPLLVGGDVRDVEVHWERMWTTQVDLNNRGIHSLDLAKHCVLTQAIAAVDIAMWDALGKSLQQPVYKLLGGFRDRIPVIAIGGYLREGDSFVDLETEIGRYKEEQIQGIKMKVGKLSVEEDIERAHLARRAGGPNFHLCSDSNQAWTVDEAMKFARGVYDLNFAWLEEPVRWHDQIEGNARVRMVGIPVNAGQGEISRHGCRELITRGAVDIINVDATIAAGVTEWRRIAGMAHSFGVTMAHHEEPQVALHLLAGVPHGLCVEIFPDYTRDPMWFDLPVEQPEIRDGYMLVSNRPGFGFNLRAETIEKWSAVDVN</sequence>
<dbReference type="PANTHER" id="PTHR13794">
    <property type="entry name" value="ENOLASE SUPERFAMILY, MANDELATE RACEMASE"/>
    <property type="match status" value="1"/>
</dbReference>
<evidence type="ECO:0000313" key="6">
    <source>
        <dbReference type="Proteomes" id="UP000247465"/>
    </source>
</evidence>